<accession>A0A6A6JF70</accession>
<reference evidence="2" key="1">
    <citation type="journal article" date="2020" name="Stud. Mycol.">
        <title>101 Dothideomycetes genomes: a test case for predicting lifestyles and emergence of pathogens.</title>
        <authorList>
            <person name="Haridas S."/>
            <person name="Albert R."/>
            <person name="Binder M."/>
            <person name="Bloem J."/>
            <person name="Labutti K."/>
            <person name="Salamov A."/>
            <person name="Andreopoulos B."/>
            <person name="Baker S."/>
            <person name="Barry K."/>
            <person name="Bills G."/>
            <person name="Bluhm B."/>
            <person name="Cannon C."/>
            <person name="Castanera R."/>
            <person name="Culley D."/>
            <person name="Daum C."/>
            <person name="Ezra D."/>
            <person name="Gonzalez J."/>
            <person name="Henrissat B."/>
            <person name="Kuo A."/>
            <person name="Liang C."/>
            <person name="Lipzen A."/>
            <person name="Lutzoni F."/>
            <person name="Magnuson J."/>
            <person name="Mondo S."/>
            <person name="Nolan M."/>
            <person name="Ohm R."/>
            <person name="Pangilinan J."/>
            <person name="Park H.-J."/>
            <person name="Ramirez L."/>
            <person name="Alfaro M."/>
            <person name="Sun H."/>
            <person name="Tritt A."/>
            <person name="Yoshinaga Y."/>
            <person name="Zwiers L.-H."/>
            <person name="Turgeon B."/>
            <person name="Goodwin S."/>
            <person name="Spatafora J."/>
            <person name="Crous P."/>
            <person name="Grigoriev I."/>
        </authorList>
    </citation>
    <scope>NUCLEOTIDE SEQUENCE</scope>
    <source>
        <strain evidence="2">CBS 379.55</strain>
    </source>
</reference>
<feature type="chain" id="PRO_5025428893" description="Secreted protein" evidence="1">
    <location>
        <begin position="27"/>
        <end position="140"/>
    </location>
</feature>
<gene>
    <name evidence="2" type="ORF">EI97DRAFT_434871</name>
</gene>
<feature type="signal peptide" evidence="1">
    <location>
        <begin position="1"/>
        <end position="26"/>
    </location>
</feature>
<name>A0A6A6JF70_WESOR</name>
<keyword evidence="1" id="KW-0732">Signal</keyword>
<proteinExistence type="predicted"/>
<evidence type="ECO:0000313" key="3">
    <source>
        <dbReference type="Proteomes" id="UP000800097"/>
    </source>
</evidence>
<dbReference type="AlphaFoldDB" id="A0A6A6JF70"/>
<keyword evidence="3" id="KW-1185">Reference proteome</keyword>
<evidence type="ECO:0000256" key="1">
    <source>
        <dbReference type="SAM" id="SignalP"/>
    </source>
</evidence>
<dbReference type="EMBL" id="ML986501">
    <property type="protein sequence ID" value="KAF2274638.1"/>
    <property type="molecule type" value="Genomic_DNA"/>
</dbReference>
<evidence type="ECO:0000313" key="2">
    <source>
        <dbReference type="EMBL" id="KAF2274638.1"/>
    </source>
</evidence>
<dbReference type="Proteomes" id="UP000800097">
    <property type="component" value="Unassembled WGS sequence"/>
</dbReference>
<protein>
    <recommendedName>
        <fullName evidence="4">Secreted protein</fullName>
    </recommendedName>
</protein>
<evidence type="ECO:0008006" key="4">
    <source>
        <dbReference type="Google" id="ProtNLM"/>
    </source>
</evidence>
<dbReference type="GeneID" id="54551909"/>
<sequence>MGNALPPGRLSFSLLLGLLPVHIMLPASRDSTRGTEYITGTFHPARLTPSSKTRLTSDTYCVLPRLCATQTASLSCSLPQTAQQQVFAPVPSLPSNSMYAPWTNAARSSIMPTHLHPHPLRIFDQVLLTFSARHFSRCIL</sequence>
<organism evidence="2 3">
    <name type="scientific">Westerdykella ornata</name>
    <dbReference type="NCBI Taxonomy" id="318751"/>
    <lineage>
        <taxon>Eukaryota</taxon>
        <taxon>Fungi</taxon>
        <taxon>Dikarya</taxon>
        <taxon>Ascomycota</taxon>
        <taxon>Pezizomycotina</taxon>
        <taxon>Dothideomycetes</taxon>
        <taxon>Pleosporomycetidae</taxon>
        <taxon>Pleosporales</taxon>
        <taxon>Sporormiaceae</taxon>
        <taxon>Westerdykella</taxon>
    </lineage>
</organism>
<dbReference type="RefSeq" id="XP_033652177.1">
    <property type="nucleotide sequence ID" value="XM_033798734.1"/>
</dbReference>